<evidence type="ECO:0000313" key="1">
    <source>
        <dbReference type="EMBL" id="JAD97675.1"/>
    </source>
</evidence>
<proteinExistence type="predicted"/>
<sequence length="23" mass="2582">MMSISLCIVLQIHPPHRHPLAST</sequence>
<reference evidence="1" key="2">
    <citation type="journal article" date="2015" name="Data Brief">
        <title>Shoot transcriptome of the giant reed, Arundo donax.</title>
        <authorList>
            <person name="Barrero R.A."/>
            <person name="Guerrero F.D."/>
            <person name="Moolhuijzen P."/>
            <person name="Goolsby J.A."/>
            <person name="Tidwell J."/>
            <person name="Bellgard S.E."/>
            <person name="Bellgard M.I."/>
        </authorList>
    </citation>
    <scope>NUCLEOTIDE SEQUENCE</scope>
    <source>
        <tissue evidence="1">Shoot tissue taken approximately 20 cm above the soil surface</tissue>
    </source>
</reference>
<name>A0A0A9EIL6_ARUDO</name>
<organism evidence="1">
    <name type="scientific">Arundo donax</name>
    <name type="common">Giant reed</name>
    <name type="synonym">Donax arundinaceus</name>
    <dbReference type="NCBI Taxonomy" id="35708"/>
    <lineage>
        <taxon>Eukaryota</taxon>
        <taxon>Viridiplantae</taxon>
        <taxon>Streptophyta</taxon>
        <taxon>Embryophyta</taxon>
        <taxon>Tracheophyta</taxon>
        <taxon>Spermatophyta</taxon>
        <taxon>Magnoliopsida</taxon>
        <taxon>Liliopsida</taxon>
        <taxon>Poales</taxon>
        <taxon>Poaceae</taxon>
        <taxon>PACMAD clade</taxon>
        <taxon>Arundinoideae</taxon>
        <taxon>Arundineae</taxon>
        <taxon>Arundo</taxon>
    </lineage>
</organism>
<protein>
    <submittedName>
        <fullName evidence="1">Uncharacterized protein</fullName>
    </submittedName>
</protein>
<dbReference type="EMBL" id="GBRH01200220">
    <property type="protein sequence ID" value="JAD97675.1"/>
    <property type="molecule type" value="Transcribed_RNA"/>
</dbReference>
<dbReference type="AlphaFoldDB" id="A0A0A9EIL6"/>
<reference evidence="1" key="1">
    <citation type="submission" date="2014-09" db="EMBL/GenBank/DDBJ databases">
        <authorList>
            <person name="Magalhaes I.L.F."/>
            <person name="Oliveira U."/>
            <person name="Santos F.R."/>
            <person name="Vidigal T.H.D.A."/>
            <person name="Brescovit A.D."/>
            <person name="Santos A.J."/>
        </authorList>
    </citation>
    <scope>NUCLEOTIDE SEQUENCE</scope>
    <source>
        <tissue evidence="1">Shoot tissue taken approximately 20 cm above the soil surface</tissue>
    </source>
</reference>
<accession>A0A0A9EIL6</accession>